<evidence type="ECO:0000256" key="1">
    <source>
        <dbReference type="ARBA" id="ARBA00004651"/>
    </source>
</evidence>
<dbReference type="RefSeq" id="WP_242935037.1">
    <property type="nucleotide sequence ID" value="NZ_FOWF01000005.1"/>
</dbReference>
<dbReference type="GO" id="GO:0015744">
    <property type="term" value="P:succinate transport"/>
    <property type="evidence" value="ECO:0007669"/>
    <property type="project" value="TreeGrafter"/>
</dbReference>
<evidence type="ECO:0000256" key="6">
    <source>
        <dbReference type="ARBA" id="ARBA00034125"/>
    </source>
</evidence>
<evidence type="ECO:0000256" key="3">
    <source>
        <dbReference type="ARBA" id="ARBA00022692"/>
    </source>
</evidence>
<feature type="domain" description="Threonine/serine exporter-like N-terminal" evidence="8">
    <location>
        <begin position="14"/>
        <end position="251"/>
    </location>
</feature>
<comment type="similarity">
    <text evidence="6">Belongs to the ThrE exporter (TC 2.A.79) family.</text>
</comment>
<reference evidence="9 10" key="1">
    <citation type="submission" date="2016-10" db="EMBL/GenBank/DDBJ databases">
        <authorList>
            <person name="de Groot N.N."/>
        </authorList>
    </citation>
    <scope>NUCLEOTIDE SEQUENCE [LARGE SCALE GENOMIC DNA]</scope>
    <source>
        <strain evidence="9 10">KHGC13</strain>
    </source>
</reference>
<evidence type="ECO:0000313" key="10">
    <source>
        <dbReference type="Proteomes" id="UP000198817"/>
    </source>
</evidence>
<dbReference type="GO" id="GO:0005886">
    <property type="term" value="C:plasma membrane"/>
    <property type="evidence" value="ECO:0007669"/>
    <property type="project" value="UniProtKB-SubCell"/>
</dbReference>
<feature type="transmembrane region" description="Helical" evidence="7">
    <location>
        <begin position="228"/>
        <end position="252"/>
    </location>
</feature>
<protein>
    <submittedName>
        <fullName evidence="9">Uncharacterized membrane protein YjjP, DUF1212 family</fullName>
    </submittedName>
</protein>
<comment type="subcellular location">
    <subcellularLocation>
        <location evidence="1">Cell membrane</location>
        <topology evidence="1">Multi-pass membrane protein</topology>
    </subcellularLocation>
</comment>
<dbReference type="PANTHER" id="PTHR34390">
    <property type="entry name" value="UPF0442 PROTEIN YJJB-RELATED"/>
    <property type="match status" value="1"/>
</dbReference>
<evidence type="ECO:0000259" key="8">
    <source>
        <dbReference type="Pfam" id="PF06738"/>
    </source>
</evidence>
<proteinExistence type="inferred from homology"/>
<dbReference type="InterPro" id="IPR010619">
    <property type="entry name" value="ThrE-like_N"/>
</dbReference>
<organism evidence="9 10">
    <name type="scientific">Eubacterium pyruvativorans</name>
    <dbReference type="NCBI Taxonomy" id="155865"/>
    <lineage>
        <taxon>Bacteria</taxon>
        <taxon>Bacillati</taxon>
        <taxon>Bacillota</taxon>
        <taxon>Clostridia</taxon>
        <taxon>Eubacteriales</taxon>
        <taxon>Eubacteriaceae</taxon>
        <taxon>Eubacterium</taxon>
    </lineage>
</organism>
<evidence type="ECO:0000256" key="2">
    <source>
        <dbReference type="ARBA" id="ARBA00022475"/>
    </source>
</evidence>
<dbReference type="GO" id="GO:0022857">
    <property type="term" value="F:transmembrane transporter activity"/>
    <property type="evidence" value="ECO:0007669"/>
    <property type="project" value="InterPro"/>
</dbReference>
<evidence type="ECO:0000256" key="5">
    <source>
        <dbReference type="ARBA" id="ARBA00023136"/>
    </source>
</evidence>
<dbReference type="PANTHER" id="PTHR34390:SF2">
    <property type="entry name" value="SUCCINATE TRANSPORTER SUBUNIT YJJP-RELATED"/>
    <property type="match status" value="1"/>
</dbReference>
<evidence type="ECO:0000256" key="4">
    <source>
        <dbReference type="ARBA" id="ARBA00022989"/>
    </source>
</evidence>
<keyword evidence="4 7" id="KW-1133">Transmembrane helix</keyword>
<sequence>MERIYDYNKILQGILDIGEAMLFSGAEVNRVEDSMYRMCHAYGFVRCDVFTMMTNLQATIETKDGEIITQIRHVWKSDTNYDRLDYLNNLSRYVVAHKPGAEELHHRYLEVMERQPQPVWQRYLGGIMGGAGFSVFFGCNLMDTIVAVAASFFVVFLGRKIAKYEGNPFVYNFVISFLVELGIILSVHLGIGDHSGRITIGVVMLLISGLGTTNGIRDLLHKDIVSGFMNILDSILGAGAIAMGIAFAIVILKGVMV</sequence>
<dbReference type="Proteomes" id="UP000198817">
    <property type="component" value="Unassembled WGS sequence"/>
</dbReference>
<keyword evidence="5 7" id="KW-0472">Membrane</keyword>
<dbReference type="STRING" id="155865.SAMN05216515_105121"/>
<gene>
    <name evidence="9" type="ORF">SAMN05216508_101267</name>
</gene>
<dbReference type="EMBL" id="FPBT01000001">
    <property type="protein sequence ID" value="SFU31340.1"/>
    <property type="molecule type" value="Genomic_DNA"/>
</dbReference>
<evidence type="ECO:0000256" key="7">
    <source>
        <dbReference type="SAM" id="Phobius"/>
    </source>
</evidence>
<feature type="transmembrane region" description="Helical" evidence="7">
    <location>
        <begin position="197"/>
        <end position="216"/>
    </location>
</feature>
<dbReference type="AlphaFoldDB" id="A0A1I7F5A8"/>
<keyword evidence="3 7" id="KW-0812">Transmembrane</keyword>
<keyword evidence="2" id="KW-1003">Cell membrane</keyword>
<feature type="transmembrane region" description="Helical" evidence="7">
    <location>
        <begin position="133"/>
        <end position="157"/>
    </location>
</feature>
<name>A0A1I7F5A8_9FIRM</name>
<dbReference type="Pfam" id="PF06738">
    <property type="entry name" value="ThrE"/>
    <property type="match status" value="1"/>
</dbReference>
<accession>A0A1I7F5A8</accession>
<dbReference type="InterPro" id="IPR050539">
    <property type="entry name" value="ThrE_Dicarb/AminoAcid_Exp"/>
</dbReference>
<feature type="transmembrane region" description="Helical" evidence="7">
    <location>
        <begin position="169"/>
        <end position="191"/>
    </location>
</feature>
<keyword evidence="10" id="KW-1185">Reference proteome</keyword>
<evidence type="ECO:0000313" key="9">
    <source>
        <dbReference type="EMBL" id="SFU31340.1"/>
    </source>
</evidence>